<dbReference type="InterPro" id="IPR001387">
    <property type="entry name" value="Cro/C1-type_HTH"/>
</dbReference>
<gene>
    <name evidence="2" type="ORF">SAMN06296058_0939</name>
</gene>
<reference evidence="2 3" key="1">
    <citation type="submission" date="2017-02" db="EMBL/GenBank/DDBJ databases">
        <authorList>
            <person name="Peterson S.W."/>
        </authorList>
    </citation>
    <scope>NUCLEOTIDE SEQUENCE [LARGE SCALE GENOMIC DNA]</scope>
    <source>
        <strain evidence="2 3">P15</strain>
    </source>
</reference>
<dbReference type="STRING" id="428993.SAMN06296058_0939"/>
<dbReference type="EMBL" id="FUZV01000001">
    <property type="protein sequence ID" value="SKC52689.1"/>
    <property type="molecule type" value="Genomic_DNA"/>
</dbReference>
<dbReference type="RefSeq" id="WP_079723291.1">
    <property type="nucleotide sequence ID" value="NZ_BMCL01000002.1"/>
</dbReference>
<evidence type="ECO:0000313" key="3">
    <source>
        <dbReference type="Proteomes" id="UP000190341"/>
    </source>
</evidence>
<protein>
    <recommendedName>
        <fullName evidence="1">HTH cro/C1-type domain-containing protein</fullName>
    </recommendedName>
</protein>
<dbReference type="Gene3D" id="1.10.260.40">
    <property type="entry name" value="lambda repressor-like DNA-binding domains"/>
    <property type="match status" value="1"/>
</dbReference>
<accession>A0A1T5JMS3</accession>
<name>A0A1T5JMS3_9GAMM</name>
<evidence type="ECO:0000259" key="1">
    <source>
        <dbReference type="SMART" id="SM00530"/>
    </source>
</evidence>
<dbReference type="GO" id="GO:0003677">
    <property type="term" value="F:DNA binding"/>
    <property type="evidence" value="ECO:0007669"/>
    <property type="project" value="InterPro"/>
</dbReference>
<dbReference type="SMART" id="SM00530">
    <property type="entry name" value="HTH_XRE"/>
    <property type="match status" value="1"/>
</dbReference>
<dbReference type="AlphaFoldDB" id="A0A1T5JMS3"/>
<organism evidence="2 3">
    <name type="scientific">Pseudoxanthomonas indica</name>
    <dbReference type="NCBI Taxonomy" id="428993"/>
    <lineage>
        <taxon>Bacteria</taxon>
        <taxon>Pseudomonadati</taxon>
        <taxon>Pseudomonadota</taxon>
        <taxon>Gammaproteobacteria</taxon>
        <taxon>Lysobacterales</taxon>
        <taxon>Lysobacteraceae</taxon>
        <taxon>Pseudoxanthomonas</taxon>
    </lineage>
</organism>
<dbReference type="SUPFAM" id="SSF47413">
    <property type="entry name" value="lambda repressor-like DNA-binding domains"/>
    <property type="match status" value="1"/>
</dbReference>
<proteinExistence type="predicted"/>
<keyword evidence="3" id="KW-1185">Reference proteome</keyword>
<dbReference type="Proteomes" id="UP000190341">
    <property type="component" value="Unassembled WGS sequence"/>
</dbReference>
<evidence type="ECO:0000313" key="2">
    <source>
        <dbReference type="EMBL" id="SKC52689.1"/>
    </source>
</evidence>
<feature type="domain" description="HTH cro/C1-type" evidence="1">
    <location>
        <begin position="6"/>
        <end position="62"/>
    </location>
</feature>
<dbReference type="InterPro" id="IPR010982">
    <property type="entry name" value="Lambda_DNA-bd_dom_sf"/>
</dbReference>
<dbReference type="OrthoDB" id="6007813at2"/>
<sequence>MSIDATLRMLAKASGLNASDIAAAIPRAGAQTVKAWMSGDKLPGRDQLAALARAFGIPAGALLTELASQLDPARTAGEHDLLAAYRTLDTRQQGALLEVARSMAGQRRKARKTGTRA</sequence>